<name>A0A318QQF6_9PROT</name>
<gene>
    <name evidence="2" type="ORF">CFR80_17845</name>
</gene>
<organism evidence="2 3">
    <name type="scientific">Komagataeibacter oboediens</name>
    <dbReference type="NCBI Taxonomy" id="65958"/>
    <lineage>
        <taxon>Bacteria</taxon>
        <taxon>Pseudomonadati</taxon>
        <taxon>Pseudomonadota</taxon>
        <taxon>Alphaproteobacteria</taxon>
        <taxon>Acetobacterales</taxon>
        <taxon>Acetobacteraceae</taxon>
        <taxon>Komagataeibacter</taxon>
    </lineage>
</organism>
<reference evidence="2 3" key="1">
    <citation type="submission" date="2017-07" db="EMBL/GenBank/DDBJ databases">
        <title>A draft genome sequence of Komagataeibacter oboediens LMG 18849.</title>
        <authorList>
            <person name="Skraban J."/>
            <person name="Cleenwerck I."/>
            <person name="Vandamme P."/>
            <person name="Trcek J."/>
        </authorList>
    </citation>
    <scope>NUCLEOTIDE SEQUENCE [LARGE SCALE GENOMIC DNA]</scope>
    <source>
        <strain evidence="2 3">LMG 18849</strain>
    </source>
</reference>
<accession>A0A318QQF6</accession>
<sequence length="90" mass="9600">MRTYFGGNQRNGTGRSYFGSESLTPAQKRAILSLPKDGGYGTLLDGGSIRSSLVLMGFIAGGCSARWGMGRSRLTARGRELRHKLEGCGS</sequence>
<comment type="caution">
    <text evidence="2">The sequence shown here is derived from an EMBL/GenBank/DDBJ whole genome shotgun (WGS) entry which is preliminary data.</text>
</comment>
<evidence type="ECO:0000313" key="2">
    <source>
        <dbReference type="EMBL" id="PYD77459.1"/>
    </source>
</evidence>
<feature type="region of interest" description="Disordered" evidence="1">
    <location>
        <begin position="1"/>
        <end position="21"/>
    </location>
</feature>
<evidence type="ECO:0000313" key="3">
    <source>
        <dbReference type="Proteomes" id="UP000247417"/>
    </source>
</evidence>
<protein>
    <submittedName>
        <fullName evidence="2">Uncharacterized protein</fullName>
    </submittedName>
</protein>
<dbReference type="Proteomes" id="UP000247417">
    <property type="component" value="Unassembled WGS sequence"/>
</dbReference>
<dbReference type="OrthoDB" id="7222988at2"/>
<dbReference type="AlphaFoldDB" id="A0A318QQF6"/>
<dbReference type="EMBL" id="NKTX01000168">
    <property type="protein sequence ID" value="PYD77459.1"/>
    <property type="molecule type" value="Genomic_DNA"/>
</dbReference>
<proteinExistence type="predicted"/>
<evidence type="ECO:0000256" key="1">
    <source>
        <dbReference type="SAM" id="MobiDB-lite"/>
    </source>
</evidence>